<protein>
    <recommendedName>
        <fullName evidence="1">Endonuclease/exonuclease/phosphatase domain-containing protein</fullName>
    </recommendedName>
</protein>
<dbReference type="Gene3D" id="3.60.10.10">
    <property type="entry name" value="Endonuclease/exonuclease/phosphatase"/>
    <property type="match status" value="1"/>
</dbReference>
<dbReference type="GO" id="GO:0003824">
    <property type="term" value="F:catalytic activity"/>
    <property type="evidence" value="ECO:0007669"/>
    <property type="project" value="InterPro"/>
</dbReference>
<dbReference type="OrthoDB" id="1750980at2759"/>
<proteinExistence type="predicted"/>
<evidence type="ECO:0000313" key="3">
    <source>
        <dbReference type="Proteomes" id="UP001141552"/>
    </source>
</evidence>
<dbReference type="AlphaFoldDB" id="A0A9Q0J7U7"/>
<evidence type="ECO:0000259" key="1">
    <source>
        <dbReference type="Pfam" id="PF03372"/>
    </source>
</evidence>
<dbReference type="Proteomes" id="UP001141552">
    <property type="component" value="Unassembled WGS sequence"/>
</dbReference>
<evidence type="ECO:0000313" key="2">
    <source>
        <dbReference type="EMBL" id="KAJ4831613.1"/>
    </source>
</evidence>
<keyword evidence="3" id="KW-1185">Reference proteome</keyword>
<dbReference type="InterPro" id="IPR036691">
    <property type="entry name" value="Endo/exonu/phosph_ase_sf"/>
</dbReference>
<accession>A0A9Q0J7U7</accession>
<name>A0A9Q0J7U7_9ROSI</name>
<dbReference type="Pfam" id="PF03372">
    <property type="entry name" value="Exo_endo_phos"/>
    <property type="match status" value="1"/>
</dbReference>
<dbReference type="InterPro" id="IPR005135">
    <property type="entry name" value="Endo/exonuclease/phosphatase"/>
</dbReference>
<dbReference type="SUPFAM" id="SSF56219">
    <property type="entry name" value="DNase I-like"/>
    <property type="match status" value="1"/>
</dbReference>
<comment type="caution">
    <text evidence="2">The sequence shown here is derived from an EMBL/GenBank/DDBJ whole genome shotgun (WGS) entry which is preliminary data.</text>
</comment>
<reference evidence="2" key="1">
    <citation type="submission" date="2022-02" db="EMBL/GenBank/DDBJ databases">
        <authorList>
            <person name="Henning P.M."/>
            <person name="McCubbin A.G."/>
            <person name="Shore J.S."/>
        </authorList>
    </citation>
    <scope>NUCLEOTIDE SEQUENCE</scope>
    <source>
        <strain evidence="2">F60SS</strain>
        <tissue evidence="2">Leaves</tissue>
    </source>
</reference>
<dbReference type="PANTHER" id="PTHR35218:SF9">
    <property type="entry name" value="ENDONUCLEASE_EXONUCLEASE_PHOSPHATASE DOMAIN-CONTAINING PROTEIN"/>
    <property type="match status" value="1"/>
</dbReference>
<organism evidence="2 3">
    <name type="scientific">Turnera subulata</name>
    <dbReference type="NCBI Taxonomy" id="218843"/>
    <lineage>
        <taxon>Eukaryota</taxon>
        <taxon>Viridiplantae</taxon>
        <taxon>Streptophyta</taxon>
        <taxon>Embryophyta</taxon>
        <taxon>Tracheophyta</taxon>
        <taxon>Spermatophyta</taxon>
        <taxon>Magnoliopsida</taxon>
        <taxon>eudicotyledons</taxon>
        <taxon>Gunneridae</taxon>
        <taxon>Pentapetalae</taxon>
        <taxon>rosids</taxon>
        <taxon>fabids</taxon>
        <taxon>Malpighiales</taxon>
        <taxon>Passifloraceae</taxon>
        <taxon>Turnera</taxon>
    </lineage>
</organism>
<gene>
    <name evidence="2" type="ORF">Tsubulata_014831</name>
</gene>
<reference evidence="2" key="2">
    <citation type="journal article" date="2023" name="Plants (Basel)">
        <title>Annotation of the Turnera subulata (Passifloraceae) Draft Genome Reveals the S-Locus Evolved after the Divergence of Turneroideae from Passifloroideae in a Stepwise Manner.</title>
        <authorList>
            <person name="Henning P.M."/>
            <person name="Roalson E.H."/>
            <person name="Mir W."/>
            <person name="McCubbin A.G."/>
            <person name="Shore J.S."/>
        </authorList>
    </citation>
    <scope>NUCLEOTIDE SEQUENCE</scope>
    <source>
        <strain evidence="2">F60SS</strain>
    </source>
</reference>
<dbReference type="EMBL" id="JAKUCV010005328">
    <property type="protein sequence ID" value="KAJ4831613.1"/>
    <property type="molecule type" value="Genomic_DNA"/>
</dbReference>
<feature type="domain" description="Endonuclease/exonuclease/phosphatase" evidence="1">
    <location>
        <begin position="6"/>
        <end position="220"/>
    </location>
</feature>
<sequence length="537" mass="61981">MIPILVWNCQGAGKKKFARLCRDLRRDHKPEVMAIFEPRISGRKAEQVIQKLRFPNSHRIEARGFAGGIWLLWDESRVQVSVLFNHPQLMHVRIEDVHSSFLFTAVYGCPQEGWRRCLWRNLEALAATIDEPWLVAGDFNAVVEGSERLTRLGRPGQANALFVDCLLQTNLLDLGFVGNRFTWKSGNQYARLDRFLSNSTWRTHFAEASVYHLPRVGSDHCPVLIRTGPSPPPASDRPFRFQAGWLTHQAFPKFVADNWDASLNFYDTVQRLTFEAKKWNKEVFGNIHMKKRRLLARIAVWPSFKECVEWEVKDGQSVFFWGDKWIKENDCLLNLVSSPVPDSLLKKTVAQMTNPEGRWRWELISPYVSADIIRELALFTSPTDNAGEDNVLWAANSKGINNHAAIWPSIFGTACWTLWKWRNQRVFEPHEISIHNPVQFILNTATNYAKAWLGTKMTACWSNRICNELQWFPPHAGMIKCNIAIVHDNLLDSMGVGGILRNWKGDWRWNHARREVWDGLQKSPNRMIASILLLKIF</sequence>
<dbReference type="PANTHER" id="PTHR35218">
    <property type="entry name" value="RNASE H DOMAIN-CONTAINING PROTEIN"/>
    <property type="match status" value="1"/>
</dbReference>